<keyword evidence="2" id="KW-1185">Reference proteome</keyword>
<sequence>MPTANMMILLGKNKTRYTVQSLVIAGNIPKFDPIAKI</sequence>
<reference evidence="1 2" key="1">
    <citation type="submission" date="2018-05" db="EMBL/GenBank/DDBJ databases">
        <title>Genomic Encyclopedia of Type Strains, Phase IV (KMG-IV): sequencing the most valuable type-strain genomes for metagenomic binning, comparative biology and taxonomic classification.</title>
        <authorList>
            <person name="Goeker M."/>
        </authorList>
    </citation>
    <scope>NUCLEOTIDE SEQUENCE [LARGE SCALE GENOMIC DNA]</scope>
    <source>
        <strain evidence="1 2">DSM 6986</strain>
    </source>
</reference>
<proteinExistence type="predicted"/>
<comment type="caution">
    <text evidence="1">The sequence shown here is derived from an EMBL/GenBank/DDBJ whole genome shotgun (WGS) entry which is preliminary data.</text>
</comment>
<dbReference type="Proteomes" id="UP000245396">
    <property type="component" value="Unassembled WGS sequence"/>
</dbReference>
<evidence type="ECO:0000313" key="1">
    <source>
        <dbReference type="EMBL" id="PWJ74839.1"/>
    </source>
</evidence>
<dbReference type="EMBL" id="QGGG01000022">
    <property type="protein sequence ID" value="PWJ74839.1"/>
    <property type="molecule type" value="Genomic_DNA"/>
</dbReference>
<evidence type="ECO:0000313" key="2">
    <source>
        <dbReference type="Proteomes" id="UP000245396"/>
    </source>
</evidence>
<accession>A0A316BT14</accession>
<gene>
    <name evidence="1" type="ORF">C7441_12234</name>
</gene>
<name>A0A316BT14_PSESE</name>
<organism evidence="1 2">
    <name type="scientific">Pseudaminobacter salicylatoxidans</name>
    <dbReference type="NCBI Taxonomy" id="93369"/>
    <lineage>
        <taxon>Bacteria</taxon>
        <taxon>Pseudomonadati</taxon>
        <taxon>Pseudomonadota</taxon>
        <taxon>Alphaproteobacteria</taxon>
        <taxon>Hyphomicrobiales</taxon>
        <taxon>Phyllobacteriaceae</taxon>
        <taxon>Pseudaminobacter</taxon>
    </lineage>
</organism>
<protein>
    <submittedName>
        <fullName evidence="1">Uncharacterized protein</fullName>
    </submittedName>
</protein>
<dbReference type="AlphaFoldDB" id="A0A316BT14"/>